<dbReference type="STRING" id="530564.Psta_3434"/>
<proteinExistence type="predicted"/>
<evidence type="ECO:0000313" key="2">
    <source>
        <dbReference type="Proteomes" id="UP000001887"/>
    </source>
</evidence>
<gene>
    <name evidence="1" type="ordered locus">Psta_3434</name>
</gene>
<dbReference type="Proteomes" id="UP000001887">
    <property type="component" value="Chromosome"/>
</dbReference>
<evidence type="ECO:0000313" key="1">
    <source>
        <dbReference type="EMBL" id="ADB18097.1"/>
    </source>
</evidence>
<organism evidence="1 2">
    <name type="scientific">Pirellula staleyi (strain ATCC 27377 / DSM 6068 / ICPB 4128)</name>
    <name type="common">Pirella staleyi</name>
    <dbReference type="NCBI Taxonomy" id="530564"/>
    <lineage>
        <taxon>Bacteria</taxon>
        <taxon>Pseudomonadati</taxon>
        <taxon>Planctomycetota</taxon>
        <taxon>Planctomycetia</taxon>
        <taxon>Pirellulales</taxon>
        <taxon>Pirellulaceae</taxon>
        <taxon>Pirellula</taxon>
    </lineage>
</organism>
<dbReference type="EMBL" id="CP001848">
    <property type="protein sequence ID" value="ADB18097.1"/>
    <property type="molecule type" value="Genomic_DNA"/>
</dbReference>
<sequence length="32" mass="3541">MPWGTSGVANMFLLLRSLAGNLVRYVLDYGLI</sequence>
<reference evidence="1 2" key="1">
    <citation type="journal article" date="2009" name="Stand. Genomic Sci.">
        <title>Complete genome sequence of Pirellula staleyi type strain (ATCC 27377).</title>
        <authorList>
            <person name="Clum A."/>
            <person name="Tindall B.J."/>
            <person name="Sikorski J."/>
            <person name="Ivanova N."/>
            <person name="Mavrommatis K."/>
            <person name="Lucas S."/>
            <person name="Glavina del Rio T."/>
            <person name="Nolan M."/>
            <person name="Chen F."/>
            <person name="Tice H."/>
            <person name="Pitluck S."/>
            <person name="Cheng J.F."/>
            <person name="Chertkov O."/>
            <person name="Brettin T."/>
            <person name="Han C."/>
            <person name="Detter J.C."/>
            <person name="Kuske C."/>
            <person name="Bruce D."/>
            <person name="Goodwin L."/>
            <person name="Ovchinikova G."/>
            <person name="Pati A."/>
            <person name="Mikhailova N."/>
            <person name="Chen A."/>
            <person name="Palaniappan K."/>
            <person name="Land M."/>
            <person name="Hauser L."/>
            <person name="Chang Y.J."/>
            <person name="Jeffries C.D."/>
            <person name="Chain P."/>
            <person name="Rohde M."/>
            <person name="Goker M."/>
            <person name="Bristow J."/>
            <person name="Eisen J.A."/>
            <person name="Markowitz V."/>
            <person name="Hugenholtz P."/>
            <person name="Kyrpides N.C."/>
            <person name="Klenk H.P."/>
            <person name="Lapidus A."/>
        </authorList>
    </citation>
    <scope>NUCLEOTIDE SEQUENCE [LARGE SCALE GENOMIC DNA]</scope>
    <source>
        <strain evidence="2">ATCC 27377 / DSM 6068 / ICPB 4128</strain>
    </source>
</reference>
<dbReference type="AlphaFoldDB" id="D2QY20"/>
<protein>
    <submittedName>
        <fullName evidence="1">Uncharacterized protein</fullName>
    </submittedName>
</protein>
<keyword evidence="2" id="KW-1185">Reference proteome</keyword>
<dbReference type="KEGG" id="psl:Psta_3434"/>
<dbReference type="HOGENOM" id="CLU_3390741_0_0_0"/>
<name>D2QY20_PIRSD</name>
<accession>D2QY20</accession>